<organism evidence="1 2">
    <name type="scientific">Ferruginivarius sediminum</name>
    <dbReference type="NCBI Taxonomy" id="2661937"/>
    <lineage>
        <taxon>Bacteria</taxon>
        <taxon>Pseudomonadati</taxon>
        <taxon>Pseudomonadota</taxon>
        <taxon>Alphaproteobacteria</taxon>
        <taxon>Rhodospirillales</taxon>
        <taxon>Rhodospirillaceae</taxon>
        <taxon>Ferruginivarius</taxon>
    </lineage>
</organism>
<reference evidence="1 2" key="1">
    <citation type="submission" date="2018-07" db="EMBL/GenBank/DDBJ databases">
        <title>Venubactetium sediminum gen. nov., sp. nov., isolated from a marine solar saltern.</title>
        <authorList>
            <person name="Wang S."/>
        </authorList>
    </citation>
    <scope>NUCLEOTIDE SEQUENCE [LARGE SCALE GENOMIC DNA]</scope>
    <source>
        <strain evidence="1 2">WD2A32</strain>
    </source>
</reference>
<dbReference type="EMBL" id="QPMH01000015">
    <property type="protein sequence ID" value="RDD61162.1"/>
    <property type="molecule type" value="Genomic_DNA"/>
</dbReference>
<dbReference type="Proteomes" id="UP000253941">
    <property type="component" value="Unassembled WGS sequence"/>
</dbReference>
<protein>
    <submittedName>
        <fullName evidence="1">Uncharacterized protein</fullName>
    </submittedName>
</protein>
<keyword evidence="2" id="KW-1185">Reference proteome</keyword>
<proteinExistence type="predicted"/>
<accession>A0A369T8E2</accession>
<gene>
    <name evidence="1" type="ORF">DRB17_14820</name>
</gene>
<comment type="caution">
    <text evidence="1">The sequence shown here is derived from an EMBL/GenBank/DDBJ whole genome shotgun (WGS) entry which is preliminary data.</text>
</comment>
<evidence type="ECO:0000313" key="1">
    <source>
        <dbReference type="EMBL" id="RDD61162.1"/>
    </source>
</evidence>
<dbReference type="RefSeq" id="WP_114582990.1">
    <property type="nucleotide sequence ID" value="NZ_QPMH01000015.1"/>
</dbReference>
<sequence>MTSSFPDFDAIHVANDRGAPSSIMPAVSQPKADERAPWFDPGWLIRRALAAGPGEPAARAEDALLAWLVRLPVECDPADAADKALDAYDRRDGTFGRGARRLLALLEETRYYTRQRLTRVRRVRRRHRERDDA</sequence>
<evidence type="ECO:0000313" key="2">
    <source>
        <dbReference type="Proteomes" id="UP000253941"/>
    </source>
</evidence>
<name>A0A369T8E2_9PROT</name>
<dbReference type="AlphaFoldDB" id="A0A369T8E2"/>